<reference evidence="1" key="1">
    <citation type="submission" date="2021-09" db="EMBL/GenBank/DDBJ databases">
        <title>A high-quality genome of the endoparasitic fungus Hirsutella rhossiliensis with a comparison of Hirsutella genomes reveals transposable elements contributing to genome size variation.</title>
        <authorList>
            <person name="Lin R."/>
            <person name="Jiao Y."/>
            <person name="Sun X."/>
            <person name="Ling J."/>
            <person name="Xie B."/>
            <person name="Cheng X."/>
        </authorList>
    </citation>
    <scope>NUCLEOTIDE SEQUENCE</scope>
    <source>
        <strain evidence="1">HR02</strain>
    </source>
</reference>
<organism evidence="1 2">
    <name type="scientific">Hirsutella rhossiliensis</name>
    <dbReference type="NCBI Taxonomy" id="111463"/>
    <lineage>
        <taxon>Eukaryota</taxon>
        <taxon>Fungi</taxon>
        <taxon>Dikarya</taxon>
        <taxon>Ascomycota</taxon>
        <taxon>Pezizomycotina</taxon>
        <taxon>Sordariomycetes</taxon>
        <taxon>Hypocreomycetidae</taxon>
        <taxon>Hypocreales</taxon>
        <taxon>Ophiocordycipitaceae</taxon>
        <taxon>Hirsutella</taxon>
    </lineage>
</organism>
<keyword evidence="2" id="KW-1185">Reference proteome</keyword>
<evidence type="ECO:0000313" key="1">
    <source>
        <dbReference type="EMBL" id="KAH0966483.1"/>
    </source>
</evidence>
<dbReference type="AlphaFoldDB" id="A0A9P8SKK4"/>
<dbReference type="InterPro" id="IPR053137">
    <property type="entry name" value="NLR-like"/>
</dbReference>
<dbReference type="InterPro" id="IPR035994">
    <property type="entry name" value="Nucleoside_phosphorylase_sf"/>
</dbReference>
<dbReference type="OrthoDB" id="4925244at2759"/>
<protein>
    <recommendedName>
        <fullName evidence="3">Nucleoside phosphorylase domain-containing protein</fullName>
    </recommendedName>
</protein>
<accession>A0A9P8SKK4</accession>
<dbReference type="SUPFAM" id="SSF53167">
    <property type="entry name" value="Purine and uridine phosphorylases"/>
    <property type="match status" value="1"/>
</dbReference>
<dbReference type="EMBL" id="JAIZPD010000002">
    <property type="protein sequence ID" value="KAH0966483.1"/>
    <property type="molecule type" value="Genomic_DNA"/>
</dbReference>
<evidence type="ECO:0000313" key="2">
    <source>
        <dbReference type="Proteomes" id="UP000824596"/>
    </source>
</evidence>
<proteinExistence type="predicted"/>
<comment type="caution">
    <text evidence="1">The sequence shown here is derived from an EMBL/GenBank/DDBJ whole genome shotgun (WGS) entry which is preliminary data.</text>
</comment>
<dbReference type="GO" id="GO:0009116">
    <property type="term" value="P:nucleoside metabolic process"/>
    <property type="evidence" value="ECO:0007669"/>
    <property type="project" value="InterPro"/>
</dbReference>
<gene>
    <name evidence="1" type="ORF">HRG_01892</name>
</gene>
<evidence type="ECO:0008006" key="3">
    <source>
        <dbReference type="Google" id="ProtNLM"/>
    </source>
</evidence>
<dbReference type="PANTHER" id="PTHR46082:SF11">
    <property type="entry name" value="AAA+ ATPASE DOMAIN-CONTAINING PROTEIN-RELATED"/>
    <property type="match status" value="1"/>
</dbReference>
<sequence>MMLRSPDLYSIGWIATLPIKRAAATALLNQRHEPPAGFEQHQSDTNSYTWGRMGEHNVVIASLPAGMPGNTSAATIVSNLLSSLLQIRIGLLVGIGGGIARPDQDRDIRLGDVVVSQPKGTHGGVVQYG</sequence>
<dbReference type="PANTHER" id="PTHR46082">
    <property type="entry name" value="ATP/GTP-BINDING PROTEIN-RELATED"/>
    <property type="match status" value="1"/>
</dbReference>
<dbReference type="Proteomes" id="UP000824596">
    <property type="component" value="Unassembled WGS sequence"/>
</dbReference>
<dbReference type="GO" id="GO:0003824">
    <property type="term" value="F:catalytic activity"/>
    <property type="evidence" value="ECO:0007669"/>
    <property type="project" value="InterPro"/>
</dbReference>
<name>A0A9P8SKK4_9HYPO</name>
<dbReference type="RefSeq" id="XP_044723996.1">
    <property type="nucleotide sequence ID" value="XM_044860363.1"/>
</dbReference>
<dbReference type="GeneID" id="68351021"/>
<dbReference type="Gene3D" id="3.40.50.1580">
    <property type="entry name" value="Nucleoside phosphorylase domain"/>
    <property type="match status" value="1"/>
</dbReference>